<gene>
    <name evidence="1" type="ORF">L211DRAFT_853340</name>
</gene>
<reference evidence="1 2" key="1">
    <citation type="journal article" date="2018" name="Nat. Ecol. Evol.">
        <title>Pezizomycetes genomes reveal the molecular basis of ectomycorrhizal truffle lifestyle.</title>
        <authorList>
            <person name="Murat C."/>
            <person name="Payen T."/>
            <person name="Noel B."/>
            <person name="Kuo A."/>
            <person name="Morin E."/>
            <person name="Chen J."/>
            <person name="Kohler A."/>
            <person name="Krizsan K."/>
            <person name="Balestrini R."/>
            <person name="Da Silva C."/>
            <person name="Montanini B."/>
            <person name="Hainaut M."/>
            <person name="Levati E."/>
            <person name="Barry K.W."/>
            <person name="Belfiori B."/>
            <person name="Cichocki N."/>
            <person name="Clum A."/>
            <person name="Dockter R.B."/>
            <person name="Fauchery L."/>
            <person name="Guy J."/>
            <person name="Iotti M."/>
            <person name="Le Tacon F."/>
            <person name="Lindquist E.A."/>
            <person name="Lipzen A."/>
            <person name="Malagnac F."/>
            <person name="Mello A."/>
            <person name="Molinier V."/>
            <person name="Miyauchi S."/>
            <person name="Poulain J."/>
            <person name="Riccioni C."/>
            <person name="Rubini A."/>
            <person name="Sitrit Y."/>
            <person name="Splivallo R."/>
            <person name="Traeger S."/>
            <person name="Wang M."/>
            <person name="Zifcakova L."/>
            <person name="Wipf D."/>
            <person name="Zambonelli A."/>
            <person name="Paolocci F."/>
            <person name="Nowrousian M."/>
            <person name="Ottonello S."/>
            <person name="Baldrian P."/>
            <person name="Spatafora J.W."/>
            <person name="Henrissat B."/>
            <person name="Nagy L.G."/>
            <person name="Aury J.M."/>
            <person name="Wincker P."/>
            <person name="Grigoriev I.V."/>
            <person name="Bonfante P."/>
            <person name="Martin F.M."/>
        </authorList>
    </citation>
    <scope>NUCLEOTIDE SEQUENCE [LARGE SCALE GENOMIC DNA]</scope>
    <source>
        <strain evidence="1 2">ATCC MYA-4762</strain>
    </source>
</reference>
<accession>A0A3N4L8S6</accession>
<organism evidence="1 2">
    <name type="scientific">Terfezia boudieri ATCC MYA-4762</name>
    <dbReference type="NCBI Taxonomy" id="1051890"/>
    <lineage>
        <taxon>Eukaryota</taxon>
        <taxon>Fungi</taxon>
        <taxon>Dikarya</taxon>
        <taxon>Ascomycota</taxon>
        <taxon>Pezizomycotina</taxon>
        <taxon>Pezizomycetes</taxon>
        <taxon>Pezizales</taxon>
        <taxon>Pezizaceae</taxon>
        <taxon>Terfezia</taxon>
    </lineage>
</organism>
<dbReference type="AlphaFoldDB" id="A0A3N4L8S6"/>
<dbReference type="Proteomes" id="UP000267821">
    <property type="component" value="Unassembled WGS sequence"/>
</dbReference>
<evidence type="ECO:0000313" key="1">
    <source>
        <dbReference type="EMBL" id="RPB19307.1"/>
    </source>
</evidence>
<evidence type="ECO:0000313" key="2">
    <source>
        <dbReference type="Proteomes" id="UP000267821"/>
    </source>
</evidence>
<keyword evidence="2" id="KW-1185">Reference proteome</keyword>
<dbReference type="InParanoid" id="A0A3N4L8S6"/>
<proteinExistence type="predicted"/>
<name>A0A3N4L8S6_9PEZI</name>
<sequence>MAGKLDFQKTRERAGGLKYRKITKHSLKTWKVIEFEDEHQAAAKIAIYDKNPKAAELLVFRIDTTLGEPIQQVLSYQMAKRMRKDDSFTIHLLVRQWARRRLMRDSDTYKRVANQAFLKARKQISQCMLTELKIPKMLLGVVDLLRSQMRSVIE</sequence>
<protein>
    <submittedName>
        <fullName evidence="1">Uncharacterized protein</fullName>
    </submittedName>
</protein>
<dbReference type="EMBL" id="ML121592">
    <property type="protein sequence ID" value="RPB19307.1"/>
    <property type="molecule type" value="Genomic_DNA"/>
</dbReference>